<dbReference type="CDD" id="cd00303">
    <property type="entry name" value="retropepsin_like"/>
    <property type="match status" value="1"/>
</dbReference>
<dbReference type="EMBL" id="JPDN02000012">
    <property type="protein sequence ID" value="PON26718.1"/>
    <property type="molecule type" value="Genomic_DNA"/>
</dbReference>
<accession>A0A2P4ZQZ8</accession>
<dbReference type="AlphaFoldDB" id="A0A2P4ZQZ8"/>
<dbReference type="STRING" id="398673.A0A2P4ZQZ8"/>
<evidence type="ECO:0000313" key="1">
    <source>
        <dbReference type="EMBL" id="PON26718.1"/>
    </source>
</evidence>
<dbReference type="SUPFAM" id="SSF50630">
    <property type="entry name" value="Acid proteases"/>
    <property type="match status" value="1"/>
</dbReference>
<comment type="caution">
    <text evidence="1">The sequence shown here is derived from an EMBL/GenBank/DDBJ whole genome shotgun (WGS) entry which is preliminary data.</text>
</comment>
<dbReference type="InterPro" id="IPR021109">
    <property type="entry name" value="Peptidase_aspartic_dom_sf"/>
</dbReference>
<sequence>MGETHLPSHFVDPETGFASLVDLLQTIFRTVKDAETNAVAGESLRGSGLVYAARATAAAADSANASADAADAASRVAESLTNNNGVASRAIGAAFQAAAAGYRADTAAHRAVAEPGSECRRGHLRARNLNMRLHIFTPQPESYVGDGVQEEEEVLGRIDDNTNDDCLTFPGKLNNSSIKPLIDPGGGCNLIKAEWLKTHGIEVDPGLPKFKSLLMADGSTSKKCPCIEIRWNFDGRKKVWTDVDFVVVEGYKCDALIGLPFLKQTETIHNCAGRLAFPECKGVHANWIRFLFTIFMLKLLTLQEY</sequence>
<reference evidence="1 2" key="1">
    <citation type="journal article" date="2016" name="Genome Announc.">
        <title>Draft Whole-Genome Sequence of Trichoderma gamsii T6085, a Promising Biocontrol Agent of Fusarium Head Blight on Wheat.</title>
        <authorList>
            <person name="Baroncelli R."/>
            <person name="Zapparata A."/>
            <person name="Piaggeschi G."/>
            <person name="Sarrocco S."/>
            <person name="Vannacci G."/>
        </authorList>
    </citation>
    <scope>NUCLEOTIDE SEQUENCE [LARGE SCALE GENOMIC DNA]</scope>
    <source>
        <strain evidence="1 2">T6085</strain>
    </source>
</reference>
<keyword evidence="2" id="KW-1185">Reference proteome</keyword>
<dbReference type="Proteomes" id="UP000054821">
    <property type="component" value="Unassembled WGS sequence"/>
</dbReference>
<organism evidence="1 2">
    <name type="scientific">Trichoderma gamsii</name>
    <dbReference type="NCBI Taxonomy" id="398673"/>
    <lineage>
        <taxon>Eukaryota</taxon>
        <taxon>Fungi</taxon>
        <taxon>Dikarya</taxon>
        <taxon>Ascomycota</taxon>
        <taxon>Pezizomycotina</taxon>
        <taxon>Sordariomycetes</taxon>
        <taxon>Hypocreomycetidae</taxon>
        <taxon>Hypocreales</taxon>
        <taxon>Hypocreaceae</taxon>
        <taxon>Trichoderma</taxon>
    </lineage>
</organism>
<dbReference type="Gene3D" id="2.40.70.10">
    <property type="entry name" value="Acid Proteases"/>
    <property type="match status" value="1"/>
</dbReference>
<name>A0A2P4ZQZ8_9HYPO</name>
<dbReference type="RefSeq" id="XP_024405837.1">
    <property type="nucleotide sequence ID" value="XM_024549373.1"/>
</dbReference>
<proteinExistence type="predicted"/>
<evidence type="ECO:0000313" key="2">
    <source>
        <dbReference type="Proteomes" id="UP000054821"/>
    </source>
</evidence>
<dbReference type="GeneID" id="29981924"/>
<gene>
    <name evidence="1" type="ORF">TGAM01_v204219</name>
</gene>
<protein>
    <submittedName>
        <fullName evidence="1">Uncharacterized protein</fullName>
    </submittedName>
</protein>